<name>A0A835L0S4_SPOEX</name>
<feature type="region of interest" description="Disordered" evidence="1">
    <location>
        <begin position="14"/>
        <end position="46"/>
    </location>
</feature>
<evidence type="ECO:0000313" key="2">
    <source>
        <dbReference type="EMBL" id="KAF9407677.1"/>
    </source>
</evidence>
<proteinExistence type="predicted"/>
<feature type="non-terminal residue" evidence="2">
    <location>
        <position position="1"/>
    </location>
</feature>
<evidence type="ECO:0000256" key="1">
    <source>
        <dbReference type="SAM" id="MobiDB-lite"/>
    </source>
</evidence>
<reference evidence="2" key="1">
    <citation type="submission" date="2020-08" db="EMBL/GenBank/DDBJ databases">
        <title>Spodoptera exigua strain:BAW_Kor-Di-RS1 Genome sequencing and assembly.</title>
        <authorList>
            <person name="Kim J."/>
            <person name="Nam H.Y."/>
            <person name="Kwon M."/>
            <person name="Choi J.H."/>
            <person name="Cho S.R."/>
            <person name="Kim G.-H."/>
        </authorList>
    </citation>
    <scope>NUCLEOTIDE SEQUENCE</scope>
    <source>
        <strain evidence="2">BAW_Kor-Di-RS1</strain>
        <tissue evidence="2">Whole-body</tissue>
    </source>
</reference>
<protein>
    <submittedName>
        <fullName evidence="2">Uncharacterized protein</fullName>
    </submittedName>
</protein>
<sequence>MEYYYQKFRNSNSYSLAGSHSATNSKPLTEHNPSEDASSQSSFGQYGGQATYSSLGRSHFFVVIHWKSSIPIEHQRIRFFFVQLPISLK</sequence>
<dbReference type="AlphaFoldDB" id="A0A835L0S4"/>
<dbReference type="EMBL" id="JACKWZ010000446">
    <property type="protein sequence ID" value="KAF9407677.1"/>
    <property type="molecule type" value="Genomic_DNA"/>
</dbReference>
<comment type="caution">
    <text evidence="2">The sequence shown here is derived from an EMBL/GenBank/DDBJ whole genome shotgun (WGS) entry which is preliminary data.</text>
</comment>
<dbReference type="Proteomes" id="UP000648187">
    <property type="component" value="Unassembled WGS sequence"/>
</dbReference>
<feature type="compositionally biased region" description="Polar residues" evidence="1">
    <location>
        <begin position="14"/>
        <end position="27"/>
    </location>
</feature>
<gene>
    <name evidence="2" type="ORF">HW555_012380</name>
</gene>
<organism evidence="2 3">
    <name type="scientific">Spodoptera exigua</name>
    <name type="common">Beet armyworm</name>
    <name type="synonym">Noctua fulgens</name>
    <dbReference type="NCBI Taxonomy" id="7107"/>
    <lineage>
        <taxon>Eukaryota</taxon>
        <taxon>Metazoa</taxon>
        <taxon>Ecdysozoa</taxon>
        <taxon>Arthropoda</taxon>
        <taxon>Hexapoda</taxon>
        <taxon>Insecta</taxon>
        <taxon>Pterygota</taxon>
        <taxon>Neoptera</taxon>
        <taxon>Endopterygota</taxon>
        <taxon>Lepidoptera</taxon>
        <taxon>Glossata</taxon>
        <taxon>Ditrysia</taxon>
        <taxon>Noctuoidea</taxon>
        <taxon>Noctuidae</taxon>
        <taxon>Amphipyrinae</taxon>
        <taxon>Spodoptera</taxon>
    </lineage>
</organism>
<evidence type="ECO:0000313" key="3">
    <source>
        <dbReference type="Proteomes" id="UP000648187"/>
    </source>
</evidence>
<keyword evidence="3" id="KW-1185">Reference proteome</keyword>
<accession>A0A835L0S4</accession>